<reference evidence="2 3" key="1">
    <citation type="submission" date="2016-11" db="EMBL/GenBank/DDBJ databases">
        <authorList>
            <person name="Jaros S."/>
            <person name="Januszkiewicz K."/>
            <person name="Wedrychowicz H."/>
        </authorList>
    </citation>
    <scope>NUCLEOTIDE SEQUENCE [LARGE SCALE GENOMIC DNA]</scope>
    <source>
        <strain evidence="2 3">DSM 26910</strain>
    </source>
</reference>
<sequence length="288" mass="34042">MKNDTEINKEWDVFISHAFEDKDSIVRQLVDILEKLRVKIWYDDFSLKVGDSLSKSIDDGLLKSRFGIIIITKNFLSKKWTDYEYRSLLSKEENGTKVILPIWHNITKNEVKNFSLYLADKIALDTSKMSINKLALTLTETIRPDIYRSIKGYFLFKKLFENAKEGKVDFGELKPQKEPQSKLSKHLEVRARNIYFGIGQVLDSTIDETIFNYELDLKPDREIQTWEIMNLCYLELIDKHQINDFHEKKAIATLLIGFSLGQLFETDKLSDDKQLELYKLWEKYYYDY</sequence>
<dbReference type="SUPFAM" id="SSF52200">
    <property type="entry name" value="Toll/Interleukin receptor TIR domain"/>
    <property type="match status" value="1"/>
</dbReference>
<dbReference type="InterPro" id="IPR035897">
    <property type="entry name" value="Toll_tir_struct_dom_sf"/>
</dbReference>
<dbReference type="Gene3D" id="3.40.50.10140">
    <property type="entry name" value="Toll/interleukin-1 receptor homology (TIR) domain"/>
    <property type="match status" value="1"/>
</dbReference>
<dbReference type="GO" id="GO:0007165">
    <property type="term" value="P:signal transduction"/>
    <property type="evidence" value="ECO:0007669"/>
    <property type="project" value="InterPro"/>
</dbReference>
<keyword evidence="3" id="KW-1185">Reference proteome</keyword>
<dbReference type="PROSITE" id="PS50104">
    <property type="entry name" value="TIR"/>
    <property type="match status" value="1"/>
</dbReference>
<dbReference type="AlphaFoldDB" id="A0A1M5GEZ4"/>
<protein>
    <submittedName>
        <fullName evidence="2">TIR domain-containing protein</fullName>
    </submittedName>
</protein>
<name>A0A1M5GEZ4_9BACT</name>
<evidence type="ECO:0000313" key="2">
    <source>
        <dbReference type="EMBL" id="SHG02287.1"/>
    </source>
</evidence>
<organism evidence="2 3">
    <name type="scientific">Mariniphaga anaerophila</name>
    <dbReference type="NCBI Taxonomy" id="1484053"/>
    <lineage>
        <taxon>Bacteria</taxon>
        <taxon>Pseudomonadati</taxon>
        <taxon>Bacteroidota</taxon>
        <taxon>Bacteroidia</taxon>
        <taxon>Marinilabiliales</taxon>
        <taxon>Prolixibacteraceae</taxon>
        <taxon>Mariniphaga</taxon>
    </lineage>
</organism>
<accession>A0A1M5GEZ4</accession>
<proteinExistence type="predicted"/>
<dbReference type="RefSeq" id="WP_073003600.1">
    <property type="nucleotide sequence ID" value="NZ_FQUM01000020.1"/>
</dbReference>
<gene>
    <name evidence="2" type="ORF">SAMN05444274_12015</name>
</gene>
<evidence type="ECO:0000259" key="1">
    <source>
        <dbReference type="PROSITE" id="PS50104"/>
    </source>
</evidence>
<dbReference type="SMART" id="SM00255">
    <property type="entry name" value="TIR"/>
    <property type="match status" value="1"/>
</dbReference>
<dbReference type="InterPro" id="IPR000157">
    <property type="entry name" value="TIR_dom"/>
</dbReference>
<dbReference type="OrthoDB" id="7285215at2"/>
<dbReference type="EMBL" id="FQUM01000020">
    <property type="protein sequence ID" value="SHG02287.1"/>
    <property type="molecule type" value="Genomic_DNA"/>
</dbReference>
<dbReference type="Pfam" id="PF13676">
    <property type="entry name" value="TIR_2"/>
    <property type="match status" value="1"/>
</dbReference>
<dbReference type="Proteomes" id="UP000184164">
    <property type="component" value="Unassembled WGS sequence"/>
</dbReference>
<feature type="domain" description="TIR" evidence="1">
    <location>
        <begin position="9"/>
        <end position="130"/>
    </location>
</feature>
<evidence type="ECO:0000313" key="3">
    <source>
        <dbReference type="Proteomes" id="UP000184164"/>
    </source>
</evidence>